<dbReference type="InterPro" id="IPR011805">
    <property type="entry name" value="RNase_R"/>
</dbReference>
<evidence type="ECO:0000256" key="2">
    <source>
        <dbReference type="ARBA" id="ARBA00004496"/>
    </source>
</evidence>
<keyword evidence="7 8" id="KW-0694">RNA-binding</keyword>
<dbReference type="InterPro" id="IPR040476">
    <property type="entry name" value="CSD2"/>
</dbReference>
<evidence type="ECO:0000256" key="1">
    <source>
        <dbReference type="ARBA" id="ARBA00001849"/>
    </source>
</evidence>
<gene>
    <name evidence="8 11" type="primary">rnr</name>
    <name evidence="11" type="ORF">GCM10007423_57440</name>
</gene>
<dbReference type="Pfam" id="PF17876">
    <property type="entry name" value="CSD2"/>
    <property type="match status" value="1"/>
</dbReference>
<keyword evidence="5 8" id="KW-0378">Hydrolase</keyword>
<dbReference type="Gene3D" id="2.40.50.140">
    <property type="entry name" value="Nucleic acid-binding proteins"/>
    <property type="match status" value="3"/>
</dbReference>
<evidence type="ECO:0000256" key="3">
    <source>
        <dbReference type="ARBA" id="ARBA00022490"/>
    </source>
</evidence>
<evidence type="ECO:0000256" key="6">
    <source>
        <dbReference type="ARBA" id="ARBA00022839"/>
    </source>
</evidence>
<dbReference type="PANTHER" id="PTHR23355">
    <property type="entry name" value="RIBONUCLEASE"/>
    <property type="match status" value="1"/>
</dbReference>
<reference evidence="12" key="1">
    <citation type="journal article" date="2019" name="Int. J. Syst. Evol. Microbiol.">
        <title>The Global Catalogue of Microorganisms (GCM) 10K type strain sequencing project: providing services to taxonomists for standard genome sequencing and annotation.</title>
        <authorList>
            <consortium name="The Broad Institute Genomics Platform"/>
            <consortium name="The Broad Institute Genome Sequencing Center for Infectious Disease"/>
            <person name="Wu L."/>
            <person name="Ma J."/>
        </authorList>
    </citation>
    <scope>NUCLEOTIDE SEQUENCE [LARGE SCALE GENOMIC DNA]</scope>
    <source>
        <strain evidence="12">CGMCC 1.15288</strain>
    </source>
</reference>
<dbReference type="InterPro" id="IPR004476">
    <property type="entry name" value="RNase_II/RNase_R"/>
</dbReference>
<dbReference type="SMART" id="SM00316">
    <property type="entry name" value="S1"/>
    <property type="match status" value="1"/>
</dbReference>
<dbReference type="InterPro" id="IPR001900">
    <property type="entry name" value="RNase_II/R"/>
</dbReference>
<dbReference type="InterPro" id="IPR013223">
    <property type="entry name" value="RNase_B_OB_dom"/>
</dbReference>
<dbReference type="InterPro" id="IPR050180">
    <property type="entry name" value="RNR_Ribonuclease"/>
</dbReference>
<dbReference type="InterPro" id="IPR012340">
    <property type="entry name" value="NA-bd_OB-fold"/>
</dbReference>
<dbReference type="NCBIfam" id="TIGR00358">
    <property type="entry name" value="3_prime_RNase"/>
    <property type="match status" value="1"/>
</dbReference>
<evidence type="ECO:0000313" key="11">
    <source>
        <dbReference type="EMBL" id="GGH52728.1"/>
    </source>
</evidence>
<dbReference type="PROSITE" id="PS01175">
    <property type="entry name" value="RIBONUCLEASE_II"/>
    <property type="match status" value="1"/>
</dbReference>
<feature type="region of interest" description="Disordered" evidence="9">
    <location>
        <begin position="746"/>
        <end position="801"/>
    </location>
</feature>
<dbReference type="InterPro" id="IPR003029">
    <property type="entry name" value="S1_domain"/>
</dbReference>
<evidence type="ECO:0000256" key="5">
    <source>
        <dbReference type="ARBA" id="ARBA00022801"/>
    </source>
</evidence>
<organism evidence="11 12">
    <name type="scientific">Dyadobacter endophyticus</name>
    <dbReference type="NCBI Taxonomy" id="1749036"/>
    <lineage>
        <taxon>Bacteria</taxon>
        <taxon>Pseudomonadati</taxon>
        <taxon>Bacteroidota</taxon>
        <taxon>Cytophagia</taxon>
        <taxon>Cytophagales</taxon>
        <taxon>Spirosomataceae</taxon>
        <taxon>Dyadobacter</taxon>
    </lineage>
</organism>
<feature type="domain" description="S1 motif" evidence="10">
    <location>
        <begin position="663"/>
        <end position="744"/>
    </location>
</feature>
<proteinExistence type="inferred from homology"/>
<comment type="catalytic activity">
    <reaction evidence="1 8">
        <text>Exonucleolytic cleavage in the 3'- to 5'-direction to yield nucleoside 5'-phosphates.</text>
        <dbReference type="EC" id="3.1.13.1"/>
    </reaction>
</comment>
<dbReference type="SUPFAM" id="SSF50249">
    <property type="entry name" value="Nucleic acid-binding proteins"/>
    <property type="match status" value="3"/>
</dbReference>
<dbReference type="NCBIfam" id="TIGR02063">
    <property type="entry name" value="RNase_R"/>
    <property type="match status" value="1"/>
</dbReference>
<dbReference type="Proteomes" id="UP000600214">
    <property type="component" value="Unassembled WGS sequence"/>
</dbReference>
<dbReference type="InterPro" id="IPR022966">
    <property type="entry name" value="RNase_II/R_CS"/>
</dbReference>
<comment type="function">
    <text evidence="8">3'-5' exoribonuclease that releases 5'-nucleoside monophosphates and is involved in maturation of structured RNAs.</text>
</comment>
<accession>A0ABQ1ZAG2</accession>
<dbReference type="HAMAP" id="MF_01895">
    <property type="entry name" value="RNase_R"/>
    <property type="match status" value="1"/>
</dbReference>
<evidence type="ECO:0000259" key="10">
    <source>
        <dbReference type="PROSITE" id="PS50126"/>
    </source>
</evidence>
<dbReference type="EMBL" id="BMIA01000005">
    <property type="protein sequence ID" value="GGH52728.1"/>
    <property type="molecule type" value="Genomic_DNA"/>
</dbReference>
<keyword evidence="6 8" id="KW-0269">Exonuclease</keyword>
<comment type="caution">
    <text evidence="11">The sequence shown here is derived from an EMBL/GenBank/DDBJ whole genome shotgun (WGS) entry which is preliminary data.</text>
</comment>
<comment type="subcellular location">
    <subcellularLocation>
        <location evidence="2 8">Cytoplasm</location>
    </subcellularLocation>
</comment>
<dbReference type="PANTHER" id="PTHR23355:SF9">
    <property type="entry name" value="DIS3-LIKE EXONUCLEASE 2"/>
    <property type="match status" value="1"/>
</dbReference>
<evidence type="ECO:0000313" key="12">
    <source>
        <dbReference type="Proteomes" id="UP000600214"/>
    </source>
</evidence>
<feature type="compositionally biased region" description="Basic and acidic residues" evidence="9">
    <location>
        <begin position="750"/>
        <end position="777"/>
    </location>
</feature>
<comment type="similarity">
    <text evidence="8">Belongs to the RNR ribonuclease family. RNase R subfamily.</text>
</comment>
<dbReference type="CDD" id="cd04471">
    <property type="entry name" value="S1_RNase_R"/>
    <property type="match status" value="1"/>
</dbReference>
<dbReference type="Pfam" id="PF00575">
    <property type="entry name" value="S1"/>
    <property type="match status" value="1"/>
</dbReference>
<dbReference type="PROSITE" id="PS50126">
    <property type="entry name" value="S1"/>
    <property type="match status" value="1"/>
</dbReference>
<protein>
    <recommendedName>
        <fullName evidence="8">Ribonuclease R</fullName>
        <shortName evidence="8">RNase R</shortName>
        <ecNumber evidence="8">3.1.13.1</ecNumber>
    </recommendedName>
</protein>
<name>A0ABQ1ZAG2_9BACT</name>
<evidence type="ECO:0000256" key="7">
    <source>
        <dbReference type="ARBA" id="ARBA00022884"/>
    </source>
</evidence>
<evidence type="ECO:0000256" key="4">
    <source>
        <dbReference type="ARBA" id="ARBA00022722"/>
    </source>
</evidence>
<dbReference type="EC" id="3.1.13.1" evidence="8"/>
<evidence type="ECO:0000256" key="9">
    <source>
        <dbReference type="SAM" id="MobiDB-lite"/>
    </source>
</evidence>
<dbReference type="SMART" id="SM00955">
    <property type="entry name" value="RNB"/>
    <property type="match status" value="1"/>
</dbReference>
<evidence type="ECO:0000256" key="8">
    <source>
        <dbReference type="HAMAP-Rule" id="MF_01895"/>
    </source>
</evidence>
<dbReference type="Pfam" id="PF00773">
    <property type="entry name" value="RNB"/>
    <property type="match status" value="1"/>
</dbReference>
<keyword evidence="12" id="KW-1185">Reference proteome</keyword>
<dbReference type="Pfam" id="PF08206">
    <property type="entry name" value="OB_RNB"/>
    <property type="match status" value="1"/>
</dbReference>
<keyword evidence="3 8" id="KW-0963">Cytoplasm</keyword>
<keyword evidence="4 8" id="KW-0540">Nuclease</keyword>
<sequence length="801" mass="91326">MNNIEYMREKKIVKNLQPEKREASAPHHIVSYIDNLKADIAAFFDLNAEHAFRPFDVHDHFGVHDKKVRVLFNEILHELEQDGRLIYNKNGTYASVPEKAKPHGLTGRVDRVNKGFAFVIIEGREDDIYVDLELLNGAWDGDIVRIQPLSKNTRNLRSRGDSGRNRTEGRVTEIVERSNAEIVGVIEINPRFAVVQPDSKKLYDPIFLEPDEVGEARHGDKVIVKVKEWPTRRSQAEGEIVSVLGKAGNNDVEMHAILAEFGLPYHFPEIVEAEAQKIPDKIAKKDIAKRRDIRDVLTFTIDPVDAKDFDDALSVRYLDEDVVEVGVHIADVSHYVLPGTELEKEAFRRATSVYLVDRTVPMLPEKLSNNLCSLRPNEDRLAFSAIFEITSKGKLLKEWFGRTIIHSDRRFSYEEAQAVLDSGEGDFPKELDTLNKLAKLFRKERFKKGAINFETPEVRFRLDPEGRPLGIYTKERHDSNKLIEEFMLLANKRVAEYVYSLSKGENKNTMVYRIHEAPDPDRLQTFANFVAKLGLKLEVEEEGKIAKSMNAMLAKVEGKPEQNLIESLAVRTMAKARYSTADLGHFGLAFTRYSHFTSPIRRYPDVMAHRLLQHYLDGGANVDSEQYELASKHSSERERLAAEAERASIKYKQVEYMSMMDPEKEFDGIITGVTEFGIFVEITETASEGLIRMTDLGDDYYELEKDNYRIIGQRTKKIYAFGDAVKVKVKETNLARRSMDLYLAGTKPGRRSEFSRPGFDRERDRGPRERKPKEARGSGRVKRGAGGTGGGSSAKVKRRRR</sequence>